<accession>A0A3N4I1J5</accession>
<organism evidence="2 3">
    <name type="scientific">Ascobolus immersus RN42</name>
    <dbReference type="NCBI Taxonomy" id="1160509"/>
    <lineage>
        <taxon>Eukaryota</taxon>
        <taxon>Fungi</taxon>
        <taxon>Dikarya</taxon>
        <taxon>Ascomycota</taxon>
        <taxon>Pezizomycotina</taxon>
        <taxon>Pezizomycetes</taxon>
        <taxon>Pezizales</taxon>
        <taxon>Ascobolaceae</taxon>
        <taxon>Ascobolus</taxon>
    </lineage>
</organism>
<dbReference type="EMBL" id="ML119710">
    <property type="protein sequence ID" value="RPA78558.1"/>
    <property type="molecule type" value="Genomic_DNA"/>
</dbReference>
<dbReference type="AlphaFoldDB" id="A0A3N4I1J5"/>
<feature type="region of interest" description="Disordered" evidence="1">
    <location>
        <begin position="112"/>
        <end position="143"/>
    </location>
</feature>
<evidence type="ECO:0000313" key="3">
    <source>
        <dbReference type="Proteomes" id="UP000275078"/>
    </source>
</evidence>
<evidence type="ECO:0000256" key="1">
    <source>
        <dbReference type="SAM" id="MobiDB-lite"/>
    </source>
</evidence>
<sequence length="249" mass="28952">MILPDDCWYAFYFNGIRGFESHSITSFFEAAINTILEDSINSESFRRRLLGDLVRPAQMELLKLSLNLCVNEVTASILQFCLDCKVAPRCRVRWDPRLRVLQLARNQAHRRASVGGSSISSDASDRQEHLQSPEHDQSCDRSSDHSRSLSWQLQEYPVYEPDPILALRYVFARMIITLNFFASLRSESIETRILRYLHEDENSTEEPATIRYEYMREQWSSKALRDIMEITKSGYHRQASTPLDYPTDS</sequence>
<evidence type="ECO:0000313" key="2">
    <source>
        <dbReference type="EMBL" id="RPA78558.1"/>
    </source>
</evidence>
<proteinExistence type="predicted"/>
<gene>
    <name evidence="2" type="ORF">BJ508DRAFT_155474</name>
</gene>
<name>A0A3N4I1J5_ASCIM</name>
<feature type="compositionally biased region" description="Low complexity" evidence="1">
    <location>
        <begin position="113"/>
        <end position="122"/>
    </location>
</feature>
<dbReference type="Proteomes" id="UP000275078">
    <property type="component" value="Unassembled WGS sequence"/>
</dbReference>
<protein>
    <submittedName>
        <fullName evidence="2">Uncharacterized protein</fullName>
    </submittedName>
</protein>
<feature type="compositionally biased region" description="Basic and acidic residues" evidence="1">
    <location>
        <begin position="123"/>
        <end position="143"/>
    </location>
</feature>
<reference evidence="2 3" key="1">
    <citation type="journal article" date="2018" name="Nat. Ecol. Evol.">
        <title>Pezizomycetes genomes reveal the molecular basis of ectomycorrhizal truffle lifestyle.</title>
        <authorList>
            <person name="Murat C."/>
            <person name="Payen T."/>
            <person name="Noel B."/>
            <person name="Kuo A."/>
            <person name="Morin E."/>
            <person name="Chen J."/>
            <person name="Kohler A."/>
            <person name="Krizsan K."/>
            <person name="Balestrini R."/>
            <person name="Da Silva C."/>
            <person name="Montanini B."/>
            <person name="Hainaut M."/>
            <person name="Levati E."/>
            <person name="Barry K.W."/>
            <person name="Belfiori B."/>
            <person name="Cichocki N."/>
            <person name="Clum A."/>
            <person name="Dockter R.B."/>
            <person name="Fauchery L."/>
            <person name="Guy J."/>
            <person name="Iotti M."/>
            <person name="Le Tacon F."/>
            <person name="Lindquist E.A."/>
            <person name="Lipzen A."/>
            <person name="Malagnac F."/>
            <person name="Mello A."/>
            <person name="Molinier V."/>
            <person name="Miyauchi S."/>
            <person name="Poulain J."/>
            <person name="Riccioni C."/>
            <person name="Rubini A."/>
            <person name="Sitrit Y."/>
            <person name="Splivallo R."/>
            <person name="Traeger S."/>
            <person name="Wang M."/>
            <person name="Zifcakova L."/>
            <person name="Wipf D."/>
            <person name="Zambonelli A."/>
            <person name="Paolocci F."/>
            <person name="Nowrousian M."/>
            <person name="Ottonello S."/>
            <person name="Baldrian P."/>
            <person name="Spatafora J.W."/>
            <person name="Henrissat B."/>
            <person name="Nagy L.G."/>
            <person name="Aury J.M."/>
            <person name="Wincker P."/>
            <person name="Grigoriev I.V."/>
            <person name="Bonfante P."/>
            <person name="Martin F.M."/>
        </authorList>
    </citation>
    <scope>NUCLEOTIDE SEQUENCE [LARGE SCALE GENOMIC DNA]</scope>
    <source>
        <strain evidence="2 3">RN42</strain>
    </source>
</reference>
<keyword evidence="3" id="KW-1185">Reference proteome</keyword>